<feature type="transmembrane region" description="Helical" evidence="9">
    <location>
        <begin position="7"/>
        <end position="27"/>
    </location>
</feature>
<feature type="transmembrane region" description="Helical" evidence="9">
    <location>
        <begin position="304"/>
        <end position="333"/>
    </location>
</feature>
<evidence type="ECO:0000313" key="12">
    <source>
        <dbReference type="EMBL" id="SBP34323.1"/>
    </source>
</evidence>
<dbReference type="InterPro" id="IPR027469">
    <property type="entry name" value="Cation_efflux_TMD_sf"/>
</dbReference>
<feature type="non-terminal residue" evidence="12">
    <location>
        <position position="1"/>
    </location>
</feature>
<dbReference type="SUPFAM" id="SSF161111">
    <property type="entry name" value="Cation efflux protein transmembrane domain-like"/>
    <property type="match status" value="1"/>
</dbReference>
<evidence type="ECO:0000256" key="7">
    <source>
        <dbReference type="ARBA" id="ARBA00023136"/>
    </source>
</evidence>
<proteinExistence type="inferred from homology"/>
<evidence type="ECO:0000256" key="9">
    <source>
        <dbReference type="SAM" id="Phobius"/>
    </source>
</evidence>
<dbReference type="AlphaFoldDB" id="A0A1A7YVX2"/>
<feature type="domain" description="Cation efflux protein transmembrane" evidence="10">
    <location>
        <begin position="109"/>
        <end position="229"/>
    </location>
</feature>
<comment type="similarity">
    <text evidence="2">Belongs to the cation diffusion facilitator (CDF) transporter (TC 2.A.4) family. SLC30A subfamily.</text>
</comment>
<dbReference type="InterPro" id="IPR036837">
    <property type="entry name" value="Cation_efflux_CTD_sf"/>
</dbReference>
<dbReference type="InterPro" id="IPR058533">
    <property type="entry name" value="Cation_efflux_TM"/>
</dbReference>
<dbReference type="GO" id="GO:0019855">
    <property type="term" value="F:calcium channel inhibitor activity"/>
    <property type="evidence" value="ECO:0007669"/>
    <property type="project" value="TreeGrafter"/>
</dbReference>
<keyword evidence="7 9" id="KW-0472">Membrane</keyword>
<dbReference type="GO" id="GO:0006882">
    <property type="term" value="P:intracellular zinc ion homeostasis"/>
    <property type="evidence" value="ECO:0007669"/>
    <property type="project" value="TreeGrafter"/>
</dbReference>
<keyword evidence="6 9" id="KW-1133">Transmembrane helix</keyword>
<sequence>LQVAGMTLSHWCMLGVITLLLLAQITISQLCKSLITMVDAFHTLFILVHMAIPLPRTTGIIRPSHASSSLGEQPASPSDVKQSRHEAPSLFSTTIPPAATSCSLSFPGSRMQALGVFISALLLTSLCISYFLEIINQILDPHPVQLPLLPVAVGVVSLLCKVLLFVLNWDQLQDGRRAESCSQTEAGSHLQMSHKGQAGGDSQGQGEAQPIVQSKVRSAAHDSLPSGALVLCNPGTSSVPDTDCKNQQKQEILCDAEIRAADLISESRSNISCCDGHPDDPNPSSVCRPSPLSETSVRSSCKTVCLLSFVFVIQGLFTSVLALINSLVTLFIVPQLLHCSATSSVLVYLDPGLSLLAVVSLIAATAPQVYRLGLLLLQASPPHVSVSDLRRRIVGVPGVQNVHDLHIWQLTESLMVASVHVHCYAGLPVHRFADLMSGVTKVLQNVGVSCCTVQPEFTSGSPSCSEGDPSSVPSRDARPSPPPPTCSLACGRTCVAHMCCSLLEETWSLQRPPAVETRDEHQNLVIENTFL</sequence>
<dbReference type="GO" id="GO:0016020">
    <property type="term" value="C:membrane"/>
    <property type="evidence" value="ECO:0007669"/>
    <property type="project" value="UniProtKB-SubCell"/>
</dbReference>
<evidence type="ECO:0000256" key="4">
    <source>
        <dbReference type="ARBA" id="ARBA00022692"/>
    </source>
</evidence>
<feature type="transmembrane region" description="Helical" evidence="9">
    <location>
        <begin position="144"/>
        <end position="167"/>
    </location>
</feature>
<dbReference type="InterPro" id="IPR027470">
    <property type="entry name" value="Cation_efflux_CTD"/>
</dbReference>
<feature type="transmembrane region" description="Helical" evidence="9">
    <location>
        <begin position="33"/>
        <end position="52"/>
    </location>
</feature>
<comment type="subcellular location">
    <subcellularLocation>
        <location evidence="1">Membrane</location>
        <topology evidence="1">Multi-pass membrane protein</topology>
    </subcellularLocation>
</comment>
<evidence type="ECO:0008006" key="13">
    <source>
        <dbReference type="Google" id="ProtNLM"/>
    </source>
</evidence>
<dbReference type="SUPFAM" id="SSF160240">
    <property type="entry name" value="Cation efflux protein cytoplasmic domain-like"/>
    <property type="match status" value="1"/>
</dbReference>
<dbReference type="EMBL" id="HADX01012091">
    <property type="protein sequence ID" value="SBP34323.1"/>
    <property type="molecule type" value="Transcribed_RNA"/>
</dbReference>
<reference evidence="12" key="1">
    <citation type="submission" date="2016-05" db="EMBL/GenBank/DDBJ databases">
        <authorList>
            <person name="Lavstsen T."/>
            <person name="Jespersen J.S."/>
        </authorList>
    </citation>
    <scope>NUCLEOTIDE SEQUENCE</scope>
    <source>
        <tissue evidence="12">Brain</tissue>
    </source>
</reference>
<dbReference type="GO" id="GO:0005783">
    <property type="term" value="C:endoplasmic reticulum"/>
    <property type="evidence" value="ECO:0007669"/>
    <property type="project" value="TreeGrafter"/>
</dbReference>
<dbReference type="GO" id="GO:0010312">
    <property type="term" value="P:detoxification of zinc ion"/>
    <property type="evidence" value="ECO:0007669"/>
    <property type="project" value="TreeGrafter"/>
</dbReference>
<name>A0A1A7YVX2_9TELE</name>
<protein>
    <recommendedName>
        <fullName evidence="13">Solute carrier family 30 (Zinc transporter), member 1</fullName>
    </recommendedName>
</protein>
<dbReference type="Pfam" id="PF16916">
    <property type="entry name" value="ZT_dimer"/>
    <property type="match status" value="1"/>
</dbReference>
<evidence type="ECO:0000259" key="10">
    <source>
        <dbReference type="Pfam" id="PF01545"/>
    </source>
</evidence>
<evidence type="ECO:0000256" key="5">
    <source>
        <dbReference type="ARBA" id="ARBA00022833"/>
    </source>
</evidence>
<evidence type="ECO:0000256" key="1">
    <source>
        <dbReference type="ARBA" id="ARBA00004141"/>
    </source>
</evidence>
<feature type="region of interest" description="Disordered" evidence="8">
    <location>
        <begin position="457"/>
        <end position="482"/>
    </location>
</feature>
<dbReference type="GO" id="GO:0005385">
    <property type="term" value="F:zinc ion transmembrane transporter activity"/>
    <property type="evidence" value="ECO:0007669"/>
    <property type="project" value="TreeGrafter"/>
</dbReference>
<gene>
    <name evidence="12" type="primary">CR381630.1</name>
</gene>
<dbReference type="PANTHER" id="PTHR45820">
    <property type="entry name" value="FI23527P1"/>
    <property type="match status" value="1"/>
</dbReference>
<evidence type="ECO:0000256" key="3">
    <source>
        <dbReference type="ARBA" id="ARBA00022448"/>
    </source>
</evidence>
<organism evidence="12">
    <name type="scientific">Iconisemion striatum</name>
    <dbReference type="NCBI Taxonomy" id="60296"/>
    <lineage>
        <taxon>Eukaryota</taxon>
        <taxon>Metazoa</taxon>
        <taxon>Chordata</taxon>
        <taxon>Craniata</taxon>
        <taxon>Vertebrata</taxon>
        <taxon>Euteleostomi</taxon>
        <taxon>Actinopterygii</taxon>
        <taxon>Neopterygii</taxon>
        <taxon>Teleostei</taxon>
        <taxon>Neoteleostei</taxon>
        <taxon>Acanthomorphata</taxon>
        <taxon>Ovalentaria</taxon>
        <taxon>Atherinomorphae</taxon>
        <taxon>Cyprinodontiformes</taxon>
        <taxon>Nothobranchiidae</taxon>
        <taxon>Iconisemion</taxon>
    </lineage>
</organism>
<keyword evidence="5" id="KW-0862">Zinc</keyword>
<evidence type="ECO:0000256" key="8">
    <source>
        <dbReference type="SAM" id="MobiDB-lite"/>
    </source>
</evidence>
<feature type="region of interest" description="Disordered" evidence="8">
    <location>
        <begin position="183"/>
        <end position="209"/>
    </location>
</feature>
<evidence type="ECO:0000259" key="11">
    <source>
        <dbReference type="Pfam" id="PF16916"/>
    </source>
</evidence>
<accession>A0A1A7YVX2</accession>
<dbReference type="Gene3D" id="1.20.1510.10">
    <property type="entry name" value="Cation efflux protein transmembrane domain"/>
    <property type="match status" value="1"/>
</dbReference>
<evidence type="ECO:0000256" key="6">
    <source>
        <dbReference type="ARBA" id="ARBA00022989"/>
    </source>
</evidence>
<dbReference type="PANTHER" id="PTHR45820:SF6">
    <property type="entry name" value="ZINC_CADMIUM RESISTANCE PROTEIN-LIKE"/>
    <property type="match status" value="1"/>
</dbReference>
<dbReference type="Pfam" id="PF01545">
    <property type="entry name" value="Cation_efflux"/>
    <property type="match status" value="1"/>
</dbReference>
<reference evidence="12" key="2">
    <citation type="submission" date="2016-06" db="EMBL/GenBank/DDBJ databases">
        <title>The genome of a short-lived fish provides insights into sex chromosome evolution and the genetic control of aging.</title>
        <authorList>
            <person name="Reichwald K."/>
            <person name="Felder M."/>
            <person name="Petzold A."/>
            <person name="Koch P."/>
            <person name="Groth M."/>
            <person name="Platzer M."/>
        </authorList>
    </citation>
    <scope>NUCLEOTIDE SEQUENCE</scope>
    <source>
        <tissue evidence="12">Brain</tissue>
    </source>
</reference>
<feature type="transmembrane region" description="Helical" evidence="9">
    <location>
        <begin position="113"/>
        <end position="132"/>
    </location>
</feature>
<dbReference type="GO" id="GO:0005794">
    <property type="term" value="C:Golgi apparatus"/>
    <property type="evidence" value="ECO:0007669"/>
    <property type="project" value="TreeGrafter"/>
</dbReference>
<keyword evidence="3" id="KW-0813">Transport</keyword>
<keyword evidence="4 9" id="KW-0812">Transmembrane</keyword>
<evidence type="ECO:0000256" key="2">
    <source>
        <dbReference type="ARBA" id="ARBA00008873"/>
    </source>
</evidence>
<feature type="domain" description="Cation efflux protein cytoplasmic" evidence="11">
    <location>
        <begin position="381"/>
        <end position="456"/>
    </location>
</feature>